<feature type="region of interest" description="Disordered" evidence="1">
    <location>
        <begin position="41"/>
        <end position="61"/>
    </location>
</feature>
<feature type="compositionally biased region" description="Basic residues" evidence="1">
    <location>
        <begin position="50"/>
        <end position="61"/>
    </location>
</feature>
<accession>A0AAD8PQT9</accession>
<gene>
    <name evidence="2" type="ORF">LY79DRAFT_565468</name>
</gene>
<dbReference type="Proteomes" id="UP001230504">
    <property type="component" value="Unassembled WGS sequence"/>
</dbReference>
<evidence type="ECO:0000313" key="2">
    <source>
        <dbReference type="EMBL" id="KAK1574690.1"/>
    </source>
</evidence>
<dbReference type="EMBL" id="JAHLJV010000072">
    <property type="protein sequence ID" value="KAK1574690.1"/>
    <property type="molecule type" value="Genomic_DNA"/>
</dbReference>
<dbReference type="GeneID" id="85442974"/>
<organism evidence="2 3">
    <name type="scientific">Colletotrichum navitas</name>
    <dbReference type="NCBI Taxonomy" id="681940"/>
    <lineage>
        <taxon>Eukaryota</taxon>
        <taxon>Fungi</taxon>
        <taxon>Dikarya</taxon>
        <taxon>Ascomycota</taxon>
        <taxon>Pezizomycotina</taxon>
        <taxon>Sordariomycetes</taxon>
        <taxon>Hypocreomycetidae</taxon>
        <taxon>Glomerellales</taxon>
        <taxon>Glomerellaceae</taxon>
        <taxon>Colletotrichum</taxon>
        <taxon>Colletotrichum graminicola species complex</taxon>
    </lineage>
</organism>
<comment type="caution">
    <text evidence="2">The sequence shown here is derived from an EMBL/GenBank/DDBJ whole genome shotgun (WGS) entry which is preliminary data.</text>
</comment>
<keyword evidence="3" id="KW-1185">Reference proteome</keyword>
<proteinExistence type="predicted"/>
<evidence type="ECO:0000313" key="3">
    <source>
        <dbReference type="Proteomes" id="UP001230504"/>
    </source>
</evidence>
<protein>
    <submittedName>
        <fullName evidence="2">Uncharacterized protein</fullName>
    </submittedName>
</protein>
<dbReference type="RefSeq" id="XP_060410186.1">
    <property type="nucleotide sequence ID" value="XM_060558734.1"/>
</dbReference>
<reference evidence="2" key="1">
    <citation type="submission" date="2021-06" db="EMBL/GenBank/DDBJ databases">
        <title>Comparative genomics, transcriptomics and evolutionary studies reveal genomic signatures of adaptation to plant cell wall in hemibiotrophic fungi.</title>
        <authorList>
            <consortium name="DOE Joint Genome Institute"/>
            <person name="Baroncelli R."/>
            <person name="Diaz J.F."/>
            <person name="Benocci T."/>
            <person name="Peng M."/>
            <person name="Battaglia E."/>
            <person name="Haridas S."/>
            <person name="Andreopoulos W."/>
            <person name="Labutti K."/>
            <person name="Pangilinan J."/>
            <person name="Floch G.L."/>
            <person name="Makela M.R."/>
            <person name="Henrissat B."/>
            <person name="Grigoriev I.V."/>
            <person name="Crouch J.A."/>
            <person name="De Vries R.P."/>
            <person name="Sukno S.A."/>
            <person name="Thon M.R."/>
        </authorList>
    </citation>
    <scope>NUCLEOTIDE SEQUENCE</scope>
    <source>
        <strain evidence="2">CBS 125086</strain>
    </source>
</reference>
<dbReference type="AlphaFoldDB" id="A0AAD8PQT9"/>
<name>A0AAD8PQT9_9PEZI</name>
<sequence>MLSLPMELAGGGGFSQICLWVWGLADACDAVDLVEISDKEERHGTERHCQNGKHRHPFRRHQTRLPHLAAALPWAGRHPRRAHSVTSRQFHTKLGELGGERRCAEQGAHLPA</sequence>
<evidence type="ECO:0000256" key="1">
    <source>
        <dbReference type="SAM" id="MobiDB-lite"/>
    </source>
</evidence>